<gene>
    <name evidence="2" type="ORF">niasHT_008864</name>
</gene>
<dbReference type="EMBL" id="JBICBT010000241">
    <property type="protein sequence ID" value="KAL3119604.1"/>
    <property type="molecule type" value="Genomic_DNA"/>
</dbReference>
<dbReference type="AlphaFoldDB" id="A0ABD2LZD3"/>
<sequence length="94" mass="10029">MVKYLRALELLLCHIQNIFNRFHCFCSSFALAWPLSRPKLIMAGVDTAMPIPYSFYGKRQAGFGPSANVGTFGGGGSGNANGGGGGRQLSPNNF</sequence>
<evidence type="ECO:0000313" key="3">
    <source>
        <dbReference type="Proteomes" id="UP001620626"/>
    </source>
</evidence>
<evidence type="ECO:0000313" key="2">
    <source>
        <dbReference type="EMBL" id="KAL3119604.1"/>
    </source>
</evidence>
<reference evidence="2 3" key="1">
    <citation type="submission" date="2024-10" db="EMBL/GenBank/DDBJ databases">
        <authorList>
            <person name="Kim D."/>
        </authorList>
    </citation>
    <scope>NUCLEOTIDE SEQUENCE [LARGE SCALE GENOMIC DNA]</scope>
    <source>
        <strain evidence="2">BH-2024</strain>
    </source>
</reference>
<protein>
    <submittedName>
        <fullName evidence="2">Uncharacterized protein</fullName>
    </submittedName>
</protein>
<feature type="region of interest" description="Disordered" evidence="1">
    <location>
        <begin position="75"/>
        <end position="94"/>
    </location>
</feature>
<evidence type="ECO:0000256" key="1">
    <source>
        <dbReference type="SAM" id="MobiDB-lite"/>
    </source>
</evidence>
<keyword evidence="3" id="KW-1185">Reference proteome</keyword>
<accession>A0ABD2LZD3</accession>
<name>A0ABD2LZD3_9BILA</name>
<dbReference type="Proteomes" id="UP001620626">
    <property type="component" value="Unassembled WGS sequence"/>
</dbReference>
<organism evidence="2 3">
    <name type="scientific">Heterodera trifolii</name>
    <dbReference type="NCBI Taxonomy" id="157864"/>
    <lineage>
        <taxon>Eukaryota</taxon>
        <taxon>Metazoa</taxon>
        <taxon>Ecdysozoa</taxon>
        <taxon>Nematoda</taxon>
        <taxon>Chromadorea</taxon>
        <taxon>Rhabditida</taxon>
        <taxon>Tylenchina</taxon>
        <taxon>Tylenchomorpha</taxon>
        <taxon>Tylenchoidea</taxon>
        <taxon>Heteroderidae</taxon>
        <taxon>Heteroderinae</taxon>
        <taxon>Heterodera</taxon>
    </lineage>
</organism>
<comment type="caution">
    <text evidence="2">The sequence shown here is derived from an EMBL/GenBank/DDBJ whole genome shotgun (WGS) entry which is preliminary data.</text>
</comment>
<proteinExistence type="predicted"/>
<feature type="compositionally biased region" description="Gly residues" evidence="1">
    <location>
        <begin position="75"/>
        <end position="87"/>
    </location>
</feature>